<evidence type="ECO:0000256" key="5">
    <source>
        <dbReference type="ARBA" id="ARBA00023136"/>
    </source>
</evidence>
<feature type="transmembrane region" description="Helical" evidence="6">
    <location>
        <begin position="77"/>
        <end position="101"/>
    </location>
</feature>
<accession>A0A401SV49</accession>
<evidence type="ECO:0000259" key="8">
    <source>
        <dbReference type="Pfam" id="PF04547"/>
    </source>
</evidence>
<evidence type="ECO:0000256" key="3">
    <source>
        <dbReference type="ARBA" id="ARBA00022692"/>
    </source>
</evidence>
<dbReference type="Proteomes" id="UP000287033">
    <property type="component" value="Unassembled WGS sequence"/>
</dbReference>
<dbReference type="PANTHER" id="PTHR12308">
    <property type="entry name" value="ANOCTAMIN"/>
    <property type="match status" value="1"/>
</dbReference>
<gene>
    <name evidence="9" type="ORF">chiPu_0012742</name>
</gene>
<comment type="subcellular location">
    <subcellularLocation>
        <location evidence="1 6">Membrane</location>
        <topology evidence="1 6">Multi-pass membrane protein</topology>
    </subcellularLocation>
</comment>
<dbReference type="Pfam" id="PF04547">
    <property type="entry name" value="Anoctamin"/>
    <property type="match status" value="1"/>
</dbReference>
<organism evidence="9 10">
    <name type="scientific">Chiloscyllium punctatum</name>
    <name type="common">Brownbanded bambooshark</name>
    <name type="synonym">Hemiscyllium punctatum</name>
    <dbReference type="NCBI Taxonomy" id="137246"/>
    <lineage>
        <taxon>Eukaryota</taxon>
        <taxon>Metazoa</taxon>
        <taxon>Chordata</taxon>
        <taxon>Craniata</taxon>
        <taxon>Vertebrata</taxon>
        <taxon>Chondrichthyes</taxon>
        <taxon>Elasmobranchii</taxon>
        <taxon>Galeomorphii</taxon>
        <taxon>Galeoidea</taxon>
        <taxon>Orectolobiformes</taxon>
        <taxon>Hemiscylliidae</taxon>
        <taxon>Chiloscyllium</taxon>
    </lineage>
</organism>
<keyword evidence="4 6" id="KW-1133">Transmembrane helix</keyword>
<dbReference type="GO" id="GO:0005254">
    <property type="term" value="F:chloride channel activity"/>
    <property type="evidence" value="ECO:0007669"/>
    <property type="project" value="TreeGrafter"/>
</dbReference>
<keyword evidence="5 6" id="KW-0472">Membrane</keyword>
<evidence type="ECO:0000256" key="7">
    <source>
        <dbReference type="SAM" id="MobiDB-lite"/>
    </source>
</evidence>
<feature type="transmembrane region" description="Helical" evidence="6">
    <location>
        <begin position="143"/>
        <end position="172"/>
    </location>
</feature>
<sequence length="331" mass="36926">MYSSGGRSWLFRKCEPSMEEKSELSETIQYGFTTIFVAAFPLAPLLAFLNNLFEIRLDAKKMIWLLRRPIPRKAKDIGIWLDILEVIGVLAIIGNGLVISITSDFIPRQVYKYGYGYCAYQKKSNSEYRDYRNEYNYEYTVQFWHIFAARLAFLLLFENIAICIKFLAAWFIPDVPVSVRNQNLTDTYDRLKEELSVPVIHACLSSLLLQAILLVPNISETQSPAYGSNATALQLTTTPASPLDTIPLIPFSPAPLTWLFCYRVLSRGTSGWCMSGVVVLITSDPRSFKLWNASARTTIPACGALEAGISAPAPVGSSDRSSEEAAAINSC</sequence>
<dbReference type="InterPro" id="IPR007632">
    <property type="entry name" value="Anoctamin"/>
</dbReference>
<evidence type="ECO:0000256" key="6">
    <source>
        <dbReference type="RuleBase" id="RU280814"/>
    </source>
</evidence>
<dbReference type="EMBL" id="BEZZ01000583">
    <property type="protein sequence ID" value="GCC34269.1"/>
    <property type="molecule type" value="Genomic_DNA"/>
</dbReference>
<reference evidence="9 10" key="1">
    <citation type="journal article" date="2018" name="Nat. Ecol. Evol.">
        <title>Shark genomes provide insights into elasmobranch evolution and the origin of vertebrates.</title>
        <authorList>
            <person name="Hara Y"/>
            <person name="Yamaguchi K"/>
            <person name="Onimaru K"/>
            <person name="Kadota M"/>
            <person name="Koyanagi M"/>
            <person name="Keeley SD"/>
            <person name="Tatsumi K"/>
            <person name="Tanaka K"/>
            <person name="Motone F"/>
            <person name="Kageyama Y"/>
            <person name="Nozu R"/>
            <person name="Adachi N"/>
            <person name="Nishimura O"/>
            <person name="Nakagawa R"/>
            <person name="Tanegashima C"/>
            <person name="Kiyatake I"/>
            <person name="Matsumoto R"/>
            <person name="Murakumo K"/>
            <person name="Nishida K"/>
            <person name="Terakita A"/>
            <person name="Kuratani S"/>
            <person name="Sato K"/>
            <person name="Hyodo S Kuraku.S."/>
        </authorList>
    </citation>
    <scope>NUCLEOTIDE SEQUENCE [LARGE SCALE GENOMIC DNA]</scope>
</reference>
<proteinExistence type="inferred from homology"/>
<evidence type="ECO:0000256" key="4">
    <source>
        <dbReference type="ARBA" id="ARBA00022989"/>
    </source>
</evidence>
<evidence type="ECO:0000256" key="1">
    <source>
        <dbReference type="ARBA" id="ARBA00004141"/>
    </source>
</evidence>
<feature type="domain" description="Anoctamin transmembrane" evidence="8">
    <location>
        <begin position="27"/>
        <end position="183"/>
    </location>
</feature>
<comment type="caution">
    <text evidence="6">Lacks conserved residue(s) required for the propagation of feature annotation.</text>
</comment>
<dbReference type="GO" id="GO:0005886">
    <property type="term" value="C:plasma membrane"/>
    <property type="evidence" value="ECO:0007669"/>
    <property type="project" value="TreeGrafter"/>
</dbReference>
<comment type="caution">
    <text evidence="9">The sequence shown here is derived from an EMBL/GenBank/DDBJ whole genome shotgun (WGS) entry which is preliminary data.</text>
</comment>
<dbReference type="InterPro" id="IPR049452">
    <property type="entry name" value="Anoctamin_TM"/>
</dbReference>
<comment type="similarity">
    <text evidence="2 6">Belongs to the anoctamin family.</text>
</comment>
<dbReference type="AlphaFoldDB" id="A0A401SV49"/>
<evidence type="ECO:0000313" key="9">
    <source>
        <dbReference type="EMBL" id="GCC34269.1"/>
    </source>
</evidence>
<keyword evidence="3 6" id="KW-0812">Transmembrane</keyword>
<protein>
    <recommendedName>
        <fullName evidence="6">Anoctamin</fullName>
    </recommendedName>
</protein>
<feature type="transmembrane region" description="Helical" evidence="6">
    <location>
        <begin position="28"/>
        <end position="53"/>
    </location>
</feature>
<name>A0A401SV49_CHIPU</name>
<dbReference type="PANTHER" id="PTHR12308:SF37">
    <property type="entry name" value="ANOCTAMIN-9"/>
    <property type="match status" value="1"/>
</dbReference>
<feature type="region of interest" description="Disordered" evidence="7">
    <location>
        <begin position="312"/>
        <end position="331"/>
    </location>
</feature>
<dbReference type="STRING" id="137246.A0A401SV49"/>
<dbReference type="OrthoDB" id="296386at2759"/>
<evidence type="ECO:0000256" key="2">
    <source>
        <dbReference type="ARBA" id="ARBA00009671"/>
    </source>
</evidence>
<evidence type="ECO:0000313" key="10">
    <source>
        <dbReference type="Proteomes" id="UP000287033"/>
    </source>
</evidence>
<keyword evidence="10" id="KW-1185">Reference proteome</keyword>